<organism evidence="6 7">
    <name type="scientific">Candidatus Shapirobacteria bacterium CG2_30_35_20</name>
    <dbReference type="NCBI Taxonomy" id="1805376"/>
    <lineage>
        <taxon>Bacteria</taxon>
        <taxon>Candidatus Shapironibacteriota</taxon>
    </lineage>
</organism>
<protein>
    <recommendedName>
        <fullName evidence="3">Regulatory protein RecX</fullName>
    </recommendedName>
</protein>
<dbReference type="Proteomes" id="UP000182344">
    <property type="component" value="Unassembled WGS sequence"/>
</dbReference>
<name>A0A1J5HN07_9BACT</name>
<dbReference type="AlphaFoldDB" id="A0A1J5HN07"/>
<evidence type="ECO:0000256" key="2">
    <source>
        <dbReference type="ARBA" id="ARBA00009695"/>
    </source>
</evidence>
<reference evidence="6 7" key="1">
    <citation type="journal article" date="2016" name="Environ. Microbiol.">
        <title>Genomic resolution of a cold subsurface aquifer community provides metabolic insights for novel microbes adapted to high CO concentrations.</title>
        <authorList>
            <person name="Probst A.J."/>
            <person name="Castelle C.J."/>
            <person name="Singh A."/>
            <person name="Brown C.T."/>
            <person name="Anantharaman K."/>
            <person name="Sharon I."/>
            <person name="Hug L.A."/>
            <person name="Burstein D."/>
            <person name="Emerson J.B."/>
            <person name="Thomas B.C."/>
            <person name="Banfield J.F."/>
        </authorList>
    </citation>
    <scope>NUCLEOTIDE SEQUENCE [LARGE SCALE GENOMIC DNA]</scope>
    <source>
        <strain evidence="6">CG2_30_35_20</strain>
    </source>
</reference>
<proteinExistence type="inferred from homology"/>
<evidence type="ECO:0000259" key="5">
    <source>
        <dbReference type="Pfam" id="PF21981"/>
    </source>
</evidence>
<dbReference type="EMBL" id="MNZO01000050">
    <property type="protein sequence ID" value="OIP86505.1"/>
    <property type="molecule type" value="Genomic_DNA"/>
</dbReference>
<gene>
    <name evidence="6" type="ORF">AUK05_03380</name>
</gene>
<sequence length="205" mass="24141">MQLLQIKKSHSRDKVWLTFDDGSFIPFKIDDIVIHKIKVGSEIDYDLLCQLSLKFLLTSYALRQIAISPKIRSILLPKLKNQARYYIKKYNLIIGNYQNLIDDTLNYLEQKGWLDNNSYAKFLLKKHHQKSKRYLEQLFSHYNLDKSILNNNDQDNIKNILLKKISKQPNPLDFKTKNKIIQSMMQKGFTYNDIKSAIDETLIVG</sequence>
<evidence type="ECO:0000256" key="4">
    <source>
        <dbReference type="ARBA" id="ARBA00022490"/>
    </source>
</evidence>
<dbReference type="GO" id="GO:0005737">
    <property type="term" value="C:cytoplasm"/>
    <property type="evidence" value="ECO:0007669"/>
    <property type="project" value="UniProtKB-SubCell"/>
</dbReference>
<dbReference type="InterPro" id="IPR053925">
    <property type="entry name" value="RecX_HTH_3rd"/>
</dbReference>
<evidence type="ECO:0000313" key="7">
    <source>
        <dbReference type="Proteomes" id="UP000182344"/>
    </source>
</evidence>
<dbReference type="InterPro" id="IPR036388">
    <property type="entry name" value="WH-like_DNA-bd_sf"/>
</dbReference>
<evidence type="ECO:0000256" key="3">
    <source>
        <dbReference type="ARBA" id="ARBA00018111"/>
    </source>
</evidence>
<feature type="domain" description="RecX third three-helical" evidence="5">
    <location>
        <begin position="153"/>
        <end position="198"/>
    </location>
</feature>
<evidence type="ECO:0000313" key="6">
    <source>
        <dbReference type="EMBL" id="OIP86505.1"/>
    </source>
</evidence>
<comment type="similarity">
    <text evidence="2">Belongs to the RecX family.</text>
</comment>
<evidence type="ECO:0000256" key="1">
    <source>
        <dbReference type="ARBA" id="ARBA00004496"/>
    </source>
</evidence>
<comment type="subcellular location">
    <subcellularLocation>
        <location evidence="1">Cytoplasm</location>
    </subcellularLocation>
</comment>
<dbReference type="Pfam" id="PF21981">
    <property type="entry name" value="RecX_HTH3"/>
    <property type="match status" value="1"/>
</dbReference>
<accession>A0A1J5HN07</accession>
<keyword evidence="4" id="KW-0963">Cytoplasm</keyword>
<comment type="caution">
    <text evidence="6">The sequence shown here is derived from an EMBL/GenBank/DDBJ whole genome shotgun (WGS) entry which is preliminary data.</text>
</comment>
<dbReference type="Gene3D" id="1.10.10.10">
    <property type="entry name" value="Winged helix-like DNA-binding domain superfamily/Winged helix DNA-binding domain"/>
    <property type="match status" value="1"/>
</dbReference>